<comment type="subcellular location">
    <subcellularLocation>
        <location evidence="1">Cell envelope</location>
    </subcellularLocation>
</comment>
<dbReference type="PANTHER" id="PTHR30532">
    <property type="entry name" value="IRON III DICITRATE-BINDING PERIPLASMIC PROTEIN"/>
    <property type="match status" value="1"/>
</dbReference>
<reference evidence="6 7" key="1">
    <citation type="submission" date="2021-03" db="EMBL/GenBank/DDBJ databases">
        <title>Genomic Encyclopedia of Type Strains, Phase IV (KMG-IV): sequencing the most valuable type-strain genomes for metagenomic binning, comparative biology and taxonomic classification.</title>
        <authorList>
            <person name="Goeker M."/>
        </authorList>
    </citation>
    <scope>NUCLEOTIDE SEQUENCE [LARGE SCALE GENOMIC DNA]</scope>
    <source>
        <strain evidence="6 7">DSM 27512</strain>
    </source>
</reference>
<dbReference type="CDD" id="cd01140">
    <property type="entry name" value="FatB"/>
    <property type="match status" value="1"/>
</dbReference>
<comment type="caution">
    <text evidence="6">The sequence shown here is derived from an EMBL/GenBank/DDBJ whole genome shotgun (WGS) entry which is preliminary data.</text>
</comment>
<proteinExistence type="inferred from homology"/>
<dbReference type="Gene3D" id="3.40.50.1980">
    <property type="entry name" value="Nitrogenase molybdenum iron protein domain"/>
    <property type="match status" value="2"/>
</dbReference>
<evidence type="ECO:0000313" key="6">
    <source>
        <dbReference type="EMBL" id="MBP2027862.1"/>
    </source>
</evidence>
<evidence type="ECO:0000256" key="3">
    <source>
        <dbReference type="ARBA" id="ARBA00022448"/>
    </source>
</evidence>
<evidence type="ECO:0000256" key="4">
    <source>
        <dbReference type="ARBA" id="ARBA00022729"/>
    </source>
</evidence>
<dbReference type="EMBL" id="JAGGLI010000017">
    <property type="protein sequence ID" value="MBP2027862.1"/>
    <property type="molecule type" value="Genomic_DNA"/>
</dbReference>
<keyword evidence="3" id="KW-0813">Transport</keyword>
<organism evidence="6 7">
    <name type="scientific">Acetoanaerobium pronyense</name>
    <dbReference type="NCBI Taxonomy" id="1482736"/>
    <lineage>
        <taxon>Bacteria</taxon>
        <taxon>Bacillati</taxon>
        <taxon>Bacillota</taxon>
        <taxon>Clostridia</taxon>
        <taxon>Peptostreptococcales</taxon>
        <taxon>Filifactoraceae</taxon>
        <taxon>Acetoanaerobium</taxon>
    </lineage>
</organism>
<sequence>MFNKKFAILSLIIVFSFISIVGCSSGTSENVAPEPATEAQIETVTISHELGEAVVDKNPERVIVFDYASLDSLDQMGVEILGLPKSNIPSYLNKFSDNKYEDVGTLFEPNFEKIYELSPDLIVISGRQREVYEELSKIAPTVYLVIDTQDYIGSFSENLNILGQIFDKEEMVENELNSIKNKMDDLKTRVSDSGENALIIMANDGALSAYGNNSRFNVIHNEFGFPAADDNIEVANHGQSVSFEYILEVNPDKIFVIDRAAVAGGSQAAENVLDNDIVKMTRAYQSDNIHYLNSHVWYVSSGGIQSTNIMIDEISSSLK</sequence>
<keyword evidence="7" id="KW-1185">Reference proteome</keyword>
<gene>
    <name evidence="6" type="ORF">J2Z35_001660</name>
</gene>
<dbReference type="PROSITE" id="PS50983">
    <property type="entry name" value="FE_B12_PBP"/>
    <property type="match status" value="1"/>
</dbReference>
<feature type="domain" description="Fe/B12 periplasmic-binding" evidence="5">
    <location>
        <begin position="61"/>
        <end position="319"/>
    </location>
</feature>
<dbReference type="PROSITE" id="PS51257">
    <property type="entry name" value="PROKAR_LIPOPROTEIN"/>
    <property type="match status" value="1"/>
</dbReference>
<evidence type="ECO:0000259" key="5">
    <source>
        <dbReference type="PROSITE" id="PS50983"/>
    </source>
</evidence>
<dbReference type="InterPro" id="IPR051313">
    <property type="entry name" value="Bact_iron-sidero_bind"/>
</dbReference>
<dbReference type="PANTHER" id="PTHR30532:SF28">
    <property type="entry name" value="PETROBACTIN-BINDING PROTEIN YCLQ"/>
    <property type="match status" value="1"/>
</dbReference>
<name>A0ABS4KJB4_9FIRM</name>
<dbReference type="SUPFAM" id="SSF53807">
    <property type="entry name" value="Helical backbone' metal receptor"/>
    <property type="match status" value="1"/>
</dbReference>
<dbReference type="InterPro" id="IPR033870">
    <property type="entry name" value="FatB"/>
</dbReference>
<dbReference type="InterPro" id="IPR002491">
    <property type="entry name" value="ABC_transptr_periplasmic_BD"/>
</dbReference>
<protein>
    <submittedName>
        <fullName evidence="6">Iron complex transport system substrate-binding protein</fullName>
    </submittedName>
</protein>
<dbReference type="Proteomes" id="UP001314903">
    <property type="component" value="Unassembled WGS sequence"/>
</dbReference>
<evidence type="ECO:0000313" key="7">
    <source>
        <dbReference type="Proteomes" id="UP001314903"/>
    </source>
</evidence>
<dbReference type="Pfam" id="PF01497">
    <property type="entry name" value="Peripla_BP_2"/>
    <property type="match status" value="1"/>
</dbReference>
<evidence type="ECO:0000256" key="2">
    <source>
        <dbReference type="ARBA" id="ARBA00008814"/>
    </source>
</evidence>
<dbReference type="RefSeq" id="WP_209660924.1">
    <property type="nucleotide sequence ID" value="NZ_JAGGLI010000017.1"/>
</dbReference>
<comment type="similarity">
    <text evidence="2">Belongs to the bacterial solute-binding protein 8 family.</text>
</comment>
<evidence type="ECO:0000256" key="1">
    <source>
        <dbReference type="ARBA" id="ARBA00004196"/>
    </source>
</evidence>
<keyword evidence="4" id="KW-0732">Signal</keyword>
<accession>A0ABS4KJB4</accession>